<name>A0A4R2PVP9_RHOSA</name>
<accession>A0A4R2PVP9</accession>
<sequence>MQPWTNKPGANAQPADSFDFRRLSIDEGRRHPAFALIGESYDIWRTLATAAGVPLSSAARPTVFARLLPFTAWMTVIDDGADFEWVSLGDLQVNHFGRDIAGLRMSEVVEVPMDSSRLVAVHRTAVLERDAVFLLAHLDDQGTHYEWAGVLLPLADAAGRVTDLLGVSKSLNRLERPRDALD</sequence>
<protein>
    <recommendedName>
        <fullName evidence="3">PAS domain-containing protein</fullName>
    </recommendedName>
</protein>
<dbReference type="Proteomes" id="UP000295399">
    <property type="component" value="Unassembled WGS sequence"/>
</dbReference>
<organism evidence="1 2">
    <name type="scientific">Rhodothalassium salexigens DSM 2132</name>
    <dbReference type="NCBI Taxonomy" id="1188247"/>
    <lineage>
        <taxon>Bacteria</taxon>
        <taxon>Pseudomonadati</taxon>
        <taxon>Pseudomonadota</taxon>
        <taxon>Alphaproteobacteria</taxon>
        <taxon>Rhodothalassiales</taxon>
        <taxon>Rhodothalassiaceae</taxon>
        <taxon>Rhodothalassium</taxon>
    </lineage>
</organism>
<gene>
    <name evidence="1" type="ORF">EV659_101183</name>
</gene>
<reference evidence="1 2" key="1">
    <citation type="submission" date="2019-03" db="EMBL/GenBank/DDBJ databases">
        <title>Genomic Encyclopedia of Type Strains, Phase IV (KMG-IV): sequencing the most valuable type-strain genomes for metagenomic binning, comparative biology and taxonomic classification.</title>
        <authorList>
            <person name="Goeker M."/>
        </authorList>
    </citation>
    <scope>NUCLEOTIDE SEQUENCE [LARGE SCALE GENOMIC DNA]</scope>
    <source>
        <strain evidence="1 2">DSM 2132</strain>
    </source>
</reference>
<keyword evidence="2" id="KW-1185">Reference proteome</keyword>
<proteinExistence type="predicted"/>
<dbReference type="InParanoid" id="A0A4R2PVP9"/>
<dbReference type="AlphaFoldDB" id="A0A4R2PVP9"/>
<dbReference type="RefSeq" id="WP_184409773.1">
    <property type="nucleotide sequence ID" value="NZ_JACIGF010000001.1"/>
</dbReference>
<evidence type="ECO:0000313" key="2">
    <source>
        <dbReference type="Proteomes" id="UP000295399"/>
    </source>
</evidence>
<comment type="caution">
    <text evidence="1">The sequence shown here is derived from an EMBL/GenBank/DDBJ whole genome shotgun (WGS) entry which is preliminary data.</text>
</comment>
<evidence type="ECO:0008006" key="3">
    <source>
        <dbReference type="Google" id="ProtNLM"/>
    </source>
</evidence>
<evidence type="ECO:0000313" key="1">
    <source>
        <dbReference type="EMBL" id="TCP38285.1"/>
    </source>
</evidence>
<dbReference type="EMBL" id="SLXO01000001">
    <property type="protein sequence ID" value="TCP38285.1"/>
    <property type="molecule type" value="Genomic_DNA"/>
</dbReference>